<proteinExistence type="predicted"/>
<dbReference type="GO" id="GO:0003677">
    <property type="term" value="F:DNA binding"/>
    <property type="evidence" value="ECO:0007669"/>
    <property type="project" value="InterPro"/>
</dbReference>
<sequence>MIPHSDIQWFEDERRYLQGVAYRMLGTVSEAEDAVQDAFLRVRETAPETIDNKRAYLTRIVTRLCLDILKSAHKKRVDYVGPWLPEPLHDVSDFTGSPAAATELADDLSIGLLYALERLTPLERASFLLHDVFDIGYDEIARTLERSEDSCRQLAARARQHVRASRPRFKVTPDDERRYLEAFVVASQKGDMAALEALLADDVKLYSDGGGKISAAINILDGKRRVGAFMAGIYQKFRNHTTAALRYERVNGVLSLLTTHTDDYTDVLSVEITDGKITAVWFQRNPDKLTRLH</sequence>
<evidence type="ECO:0000313" key="5">
    <source>
        <dbReference type="Proteomes" id="UP000199150"/>
    </source>
</evidence>
<dbReference type="InterPro" id="IPR013324">
    <property type="entry name" value="RNA_pol_sigma_r3/r4-like"/>
</dbReference>
<protein>
    <submittedName>
        <fullName evidence="4">RNA polymerase sigma-70 factor, ECF subfamily</fullName>
    </submittedName>
</protein>
<organism evidence="4 5">
    <name type="scientific">Asticcacaulis taihuensis</name>
    <dbReference type="NCBI Taxonomy" id="260084"/>
    <lineage>
        <taxon>Bacteria</taxon>
        <taxon>Pseudomonadati</taxon>
        <taxon>Pseudomonadota</taxon>
        <taxon>Alphaproteobacteria</taxon>
        <taxon>Caulobacterales</taxon>
        <taxon>Caulobacteraceae</taxon>
        <taxon>Asticcacaulis</taxon>
    </lineage>
</organism>
<dbReference type="RefSeq" id="WP_090649330.1">
    <property type="nucleotide sequence ID" value="NZ_CBCRYE010000003.1"/>
</dbReference>
<dbReference type="Proteomes" id="UP000199150">
    <property type="component" value="Unassembled WGS sequence"/>
</dbReference>
<keyword evidence="5" id="KW-1185">Reference proteome</keyword>
<dbReference type="Pfam" id="PF04542">
    <property type="entry name" value="Sigma70_r2"/>
    <property type="match status" value="1"/>
</dbReference>
<dbReference type="Gene3D" id="1.10.1740.10">
    <property type="match status" value="1"/>
</dbReference>
<dbReference type="Gene3D" id="3.10.450.50">
    <property type="match status" value="1"/>
</dbReference>
<evidence type="ECO:0000313" key="4">
    <source>
        <dbReference type="EMBL" id="SCW71686.1"/>
    </source>
</evidence>
<dbReference type="GO" id="GO:0016987">
    <property type="term" value="F:sigma factor activity"/>
    <property type="evidence" value="ECO:0007669"/>
    <property type="project" value="InterPro"/>
</dbReference>
<dbReference type="SUPFAM" id="SSF88946">
    <property type="entry name" value="Sigma2 domain of RNA polymerase sigma factors"/>
    <property type="match status" value="1"/>
</dbReference>
<name>A0A1G4SRI3_9CAUL</name>
<evidence type="ECO:0000256" key="1">
    <source>
        <dbReference type="ARBA" id="ARBA00011344"/>
    </source>
</evidence>
<dbReference type="GO" id="GO:0006352">
    <property type="term" value="P:DNA-templated transcription initiation"/>
    <property type="evidence" value="ECO:0007669"/>
    <property type="project" value="InterPro"/>
</dbReference>
<dbReference type="InterPro" id="IPR013325">
    <property type="entry name" value="RNA_pol_sigma_r2"/>
</dbReference>
<dbReference type="InterPro" id="IPR052704">
    <property type="entry name" value="ECF_Sigma-70_Domain"/>
</dbReference>
<dbReference type="SUPFAM" id="SSF88659">
    <property type="entry name" value="Sigma3 and sigma4 domains of RNA polymerase sigma factors"/>
    <property type="match status" value="1"/>
</dbReference>
<dbReference type="Pfam" id="PF08281">
    <property type="entry name" value="Sigma70_r4_2"/>
    <property type="match status" value="1"/>
</dbReference>
<dbReference type="NCBIfam" id="NF007214">
    <property type="entry name" value="PRK09636.1"/>
    <property type="match status" value="1"/>
</dbReference>
<dbReference type="EMBL" id="FMTS01000005">
    <property type="protein sequence ID" value="SCW71686.1"/>
    <property type="molecule type" value="Genomic_DNA"/>
</dbReference>
<dbReference type="SUPFAM" id="SSF54427">
    <property type="entry name" value="NTF2-like"/>
    <property type="match status" value="1"/>
</dbReference>
<dbReference type="InterPro" id="IPR014284">
    <property type="entry name" value="RNA_pol_sigma-70_dom"/>
</dbReference>
<comment type="subunit">
    <text evidence="1">Interacts transiently with the RNA polymerase catalytic core formed by RpoA, RpoB, RpoC and RpoZ (2 alpha, 1 beta, 1 beta' and 1 omega subunit) to form the RNA polymerase holoenzyme that can initiate transcription.</text>
</comment>
<accession>A0A1G4SRI3</accession>
<dbReference type="InterPro" id="IPR036388">
    <property type="entry name" value="WH-like_DNA-bd_sf"/>
</dbReference>
<dbReference type="OrthoDB" id="9794372at2"/>
<dbReference type="PANTHER" id="PTHR30173:SF36">
    <property type="entry name" value="ECF RNA POLYMERASE SIGMA FACTOR SIGJ"/>
    <property type="match status" value="1"/>
</dbReference>
<dbReference type="AlphaFoldDB" id="A0A1G4SRI3"/>
<dbReference type="STRING" id="260084.SAMN02927928_2857"/>
<feature type="domain" description="RNA polymerase sigma-70 region 2" evidence="2">
    <location>
        <begin position="10"/>
        <end position="72"/>
    </location>
</feature>
<dbReference type="NCBIfam" id="TIGR02937">
    <property type="entry name" value="sigma70-ECF"/>
    <property type="match status" value="1"/>
</dbReference>
<evidence type="ECO:0000259" key="2">
    <source>
        <dbReference type="Pfam" id="PF04542"/>
    </source>
</evidence>
<evidence type="ECO:0000259" key="3">
    <source>
        <dbReference type="Pfam" id="PF08281"/>
    </source>
</evidence>
<gene>
    <name evidence="4" type="ORF">SAMN02927928_2857</name>
</gene>
<reference evidence="5" key="1">
    <citation type="submission" date="2016-10" db="EMBL/GenBank/DDBJ databases">
        <authorList>
            <person name="Varghese N."/>
            <person name="Submissions S."/>
        </authorList>
    </citation>
    <scope>NUCLEOTIDE SEQUENCE [LARGE SCALE GENOMIC DNA]</scope>
    <source>
        <strain evidence="5">CGMCC 1.3431</strain>
    </source>
</reference>
<feature type="domain" description="RNA polymerase sigma factor 70 region 4 type 2" evidence="3">
    <location>
        <begin position="112"/>
        <end position="161"/>
    </location>
</feature>
<dbReference type="InterPro" id="IPR007627">
    <property type="entry name" value="RNA_pol_sigma70_r2"/>
</dbReference>
<dbReference type="Gene3D" id="1.10.10.10">
    <property type="entry name" value="Winged helix-like DNA-binding domain superfamily/Winged helix DNA-binding domain"/>
    <property type="match status" value="1"/>
</dbReference>
<dbReference type="PANTHER" id="PTHR30173">
    <property type="entry name" value="SIGMA 19 FACTOR"/>
    <property type="match status" value="1"/>
</dbReference>
<dbReference type="InterPro" id="IPR032710">
    <property type="entry name" value="NTF2-like_dom_sf"/>
</dbReference>
<dbReference type="InterPro" id="IPR013249">
    <property type="entry name" value="RNA_pol_sigma70_r4_t2"/>
</dbReference>